<organism evidence="2 3">
    <name type="scientific">Amycolatopsis carbonis</name>
    <dbReference type="NCBI Taxonomy" id="715471"/>
    <lineage>
        <taxon>Bacteria</taxon>
        <taxon>Bacillati</taxon>
        <taxon>Actinomycetota</taxon>
        <taxon>Actinomycetes</taxon>
        <taxon>Pseudonocardiales</taxon>
        <taxon>Pseudonocardiaceae</taxon>
        <taxon>Amycolatopsis</taxon>
    </lineage>
</organism>
<evidence type="ECO:0000256" key="1">
    <source>
        <dbReference type="SAM" id="MobiDB-lite"/>
    </source>
</evidence>
<protein>
    <recommendedName>
        <fullName evidence="4">Excreted virulence factor EspC (Type VII ESX diderm)</fullName>
    </recommendedName>
</protein>
<dbReference type="AlphaFoldDB" id="A0A9Y2MSB4"/>
<proteinExistence type="predicted"/>
<feature type="region of interest" description="Disordered" evidence="1">
    <location>
        <begin position="80"/>
        <end position="99"/>
    </location>
</feature>
<evidence type="ECO:0000313" key="2">
    <source>
        <dbReference type="EMBL" id="WIX79375.1"/>
    </source>
</evidence>
<keyword evidence="3" id="KW-1185">Reference proteome</keyword>
<dbReference type="RefSeq" id="WP_285970064.1">
    <property type="nucleotide sequence ID" value="NZ_CP127294.1"/>
</dbReference>
<sequence>MGAGFEVVPATVSEAAGHAHRAAATVRPVDLAGPLSGIATGMPGGTSADAAAQLSDVWREAVPQWATDTEAYGGQLDDAARGYRGTEQQATNNVNGAGR</sequence>
<feature type="compositionally biased region" description="Polar residues" evidence="1">
    <location>
        <begin position="86"/>
        <end position="99"/>
    </location>
</feature>
<evidence type="ECO:0000313" key="3">
    <source>
        <dbReference type="Proteomes" id="UP001236014"/>
    </source>
</evidence>
<dbReference type="Proteomes" id="UP001236014">
    <property type="component" value="Chromosome"/>
</dbReference>
<reference evidence="2 3" key="1">
    <citation type="submission" date="2023-06" db="EMBL/GenBank/DDBJ databases">
        <authorList>
            <person name="Oyuntsetseg B."/>
            <person name="Kim S.B."/>
        </authorList>
    </citation>
    <scope>NUCLEOTIDE SEQUENCE [LARGE SCALE GENOMIC DNA]</scope>
    <source>
        <strain evidence="2 3">2-15</strain>
    </source>
</reference>
<accession>A0A9Y2MSB4</accession>
<dbReference type="EMBL" id="CP127294">
    <property type="protein sequence ID" value="WIX79375.1"/>
    <property type="molecule type" value="Genomic_DNA"/>
</dbReference>
<name>A0A9Y2MSB4_9PSEU</name>
<dbReference type="KEGG" id="acab:QRX50_00725"/>
<gene>
    <name evidence="2" type="ORF">QRX50_00725</name>
</gene>
<evidence type="ECO:0008006" key="4">
    <source>
        <dbReference type="Google" id="ProtNLM"/>
    </source>
</evidence>